<comment type="caution">
    <text evidence="3">The sequence shown here is derived from an EMBL/GenBank/DDBJ whole genome shotgun (WGS) entry which is preliminary data.</text>
</comment>
<reference evidence="3 4" key="1">
    <citation type="submission" date="2019-04" db="EMBL/GenBank/DDBJ databases">
        <title>Genome sequence of strain shin9-1.</title>
        <authorList>
            <person name="Gao J."/>
            <person name="Sun J."/>
        </authorList>
    </citation>
    <scope>NUCLEOTIDE SEQUENCE [LARGE SCALE GENOMIC DNA]</scope>
    <source>
        <strain evidence="4">shin9-1</strain>
    </source>
</reference>
<dbReference type="SUPFAM" id="SSF52833">
    <property type="entry name" value="Thioredoxin-like"/>
    <property type="match status" value="1"/>
</dbReference>
<dbReference type="PANTHER" id="PTHR44051">
    <property type="entry name" value="GLUTATHIONE S-TRANSFERASE-RELATED"/>
    <property type="match status" value="1"/>
</dbReference>
<organism evidence="3 4">
    <name type="scientific">Peteryoungia ipomoeae</name>
    <dbReference type="NCBI Taxonomy" id="1210932"/>
    <lineage>
        <taxon>Bacteria</taxon>
        <taxon>Pseudomonadati</taxon>
        <taxon>Pseudomonadota</taxon>
        <taxon>Alphaproteobacteria</taxon>
        <taxon>Hyphomicrobiales</taxon>
        <taxon>Rhizobiaceae</taxon>
        <taxon>Peteryoungia</taxon>
    </lineage>
</organism>
<dbReference type="RefSeq" id="WP_136597427.1">
    <property type="nucleotide sequence ID" value="NZ_STGV01000001.1"/>
</dbReference>
<accession>A0A4S8P7K6</accession>
<dbReference type="SFLD" id="SFLDG01150">
    <property type="entry name" value="Main.1:_Beta-like"/>
    <property type="match status" value="1"/>
</dbReference>
<dbReference type="Gene3D" id="1.20.1050.10">
    <property type="match status" value="1"/>
</dbReference>
<dbReference type="EMBL" id="STGV01000001">
    <property type="protein sequence ID" value="THV25591.1"/>
    <property type="molecule type" value="Genomic_DNA"/>
</dbReference>
<dbReference type="Pfam" id="PF02798">
    <property type="entry name" value="GST_N"/>
    <property type="match status" value="1"/>
</dbReference>
<proteinExistence type="predicted"/>
<dbReference type="Pfam" id="PF13410">
    <property type="entry name" value="GST_C_2"/>
    <property type="match status" value="1"/>
</dbReference>
<dbReference type="OrthoDB" id="5740960at2"/>
<evidence type="ECO:0000313" key="3">
    <source>
        <dbReference type="EMBL" id="THV25591.1"/>
    </source>
</evidence>
<dbReference type="PROSITE" id="PS50404">
    <property type="entry name" value="GST_NTER"/>
    <property type="match status" value="1"/>
</dbReference>
<sequence length="219" mass="24529">MSNTLPITLYYSPQTRATGARVLLEELKVPYTLHVLNMKTGEQRQPTYLSINPLGKVPAIHVGDTLVTEQGAIYLYLADLFPEARLAPALTDSDRGAYLRWLFIYGSCFEPAVVDRYMKREPSSMNETPYASYDSLIDLLEDTLKKGPYLLGDRFTAADLLWGIALRWTTMFGLVEARPAFQAYMERIGNRESLQKVSAEDAKMVAEHEAAAAQLKANA</sequence>
<evidence type="ECO:0000259" key="2">
    <source>
        <dbReference type="PROSITE" id="PS50405"/>
    </source>
</evidence>
<dbReference type="InterPro" id="IPR040079">
    <property type="entry name" value="Glutathione_S-Trfase"/>
</dbReference>
<dbReference type="CDD" id="cd03046">
    <property type="entry name" value="GST_N_GTT1_like"/>
    <property type="match status" value="1"/>
</dbReference>
<keyword evidence="3" id="KW-0808">Transferase</keyword>
<feature type="domain" description="GST N-terminal" evidence="1">
    <location>
        <begin position="4"/>
        <end position="85"/>
    </location>
</feature>
<dbReference type="InterPro" id="IPR036282">
    <property type="entry name" value="Glutathione-S-Trfase_C_sf"/>
</dbReference>
<dbReference type="SUPFAM" id="SSF47616">
    <property type="entry name" value="GST C-terminal domain-like"/>
    <property type="match status" value="1"/>
</dbReference>
<dbReference type="AlphaFoldDB" id="A0A4S8P7K6"/>
<dbReference type="InterPro" id="IPR010987">
    <property type="entry name" value="Glutathione-S-Trfase_C-like"/>
</dbReference>
<gene>
    <name evidence="3" type="ORF">FAA97_05230</name>
</gene>
<dbReference type="Gene3D" id="3.40.30.10">
    <property type="entry name" value="Glutaredoxin"/>
    <property type="match status" value="1"/>
</dbReference>
<name>A0A4S8P7K6_9HYPH</name>
<dbReference type="InterPro" id="IPR036249">
    <property type="entry name" value="Thioredoxin-like_sf"/>
</dbReference>
<dbReference type="SFLD" id="SFLDS00019">
    <property type="entry name" value="Glutathione_Transferase_(cytos"/>
    <property type="match status" value="1"/>
</dbReference>
<keyword evidence="4" id="KW-1185">Reference proteome</keyword>
<dbReference type="Proteomes" id="UP000308828">
    <property type="component" value="Unassembled WGS sequence"/>
</dbReference>
<dbReference type="GO" id="GO:0016740">
    <property type="term" value="F:transferase activity"/>
    <property type="evidence" value="ECO:0007669"/>
    <property type="project" value="UniProtKB-KW"/>
</dbReference>
<dbReference type="PANTHER" id="PTHR44051:SF21">
    <property type="entry name" value="GLUTATHIONE S-TRANSFERASE FAMILY PROTEIN"/>
    <property type="match status" value="1"/>
</dbReference>
<dbReference type="PROSITE" id="PS50405">
    <property type="entry name" value="GST_CTER"/>
    <property type="match status" value="1"/>
</dbReference>
<dbReference type="SFLD" id="SFLDG00358">
    <property type="entry name" value="Main_(cytGST)"/>
    <property type="match status" value="1"/>
</dbReference>
<evidence type="ECO:0000259" key="1">
    <source>
        <dbReference type="PROSITE" id="PS50404"/>
    </source>
</evidence>
<dbReference type="CDD" id="cd03207">
    <property type="entry name" value="GST_C_8"/>
    <property type="match status" value="1"/>
</dbReference>
<feature type="domain" description="GST C-terminal" evidence="2">
    <location>
        <begin position="91"/>
        <end position="212"/>
    </location>
</feature>
<dbReference type="InterPro" id="IPR004045">
    <property type="entry name" value="Glutathione_S-Trfase_N"/>
</dbReference>
<evidence type="ECO:0000313" key="4">
    <source>
        <dbReference type="Proteomes" id="UP000308828"/>
    </source>
</evidence>
<protein>
    <submittedName>
        <fullName evidence="3">Glutathione S-transferase family protein</fullName>
    </submittedName>
</protein>